<keyword evidence="4 8" id="KW-0812">Transmembrane</keyword>
<proteinExistence type="inferred from homology"/>
<organism evidence="9 10">
    <name type="scientific">Lapidilactobacillus dextrinicus</name>
    <dbReference type="NCBI Taxonomy" id="51664"/>
    <lineage>
        <taxon>Bacteria</taxon>
        <taxon>Bacillati</taxon>
        <taxon>Bacillota</taxon>
        <taxon>Bacilli</taxon>
        <taxon>Lactobacillales</taxon>
        <taxon>Lactobacillaceae</taxon>
        <taxon>Lapidilactobacillus</taxon>
    </lineage>
</organism>
<keyword evidence="3" id="KW-1003">Cell membrane</keyword>
<dbReference type="InterPro" id="IPR007227">
    <property type="entry name" value="Cell_shape_determining_MreD"/>
</dbReference>
<dbReference type="RefSeq" id="WP_270329913.1">
    <property type="nucleotide sequence ID" value="NZ_JAQEIC010000001.1"/>
</dbReference>
<sequence length="174" mass="20116">MAHKLHRRWLILILLLVGFFLDGSLSLVLSPSLFAGDLQVAPQLLLMEMVLATFVAPDEPWLFWLALFFGFFYDLFYTGIIGQYTLIVPVVYLLTRYLLTYFQQKFVYRLAANVIAVLLAQVILYALAVFFALSNQNVWAFISNVLAPTILFNIILFAICYWPSQKLLDLMYRE</sequence>
<evidence type="ECO:0000256" key="5">
    <source>
        <dbReference type="ARBA" id="ARBA00022960"/>
    </source>
</evidence>
<evidence type="ECO:0000313" key="9">
    <source>
        <dbReference type="EMBL" id="HJE14809.1"/>
    </source>
</evidence>
<keyword evidence="5" id="KW-0133">Cell shape</keyword>
<dbReference type="Proteomes" id="UP000774947">
    <property type="component" value="Unassembled WGS sequence"/>
</dbReference>
<reference evidence="9" key="1">
    <citation type="journal article" date="2021" name="PeerJ">
        <title>Extensive microbial diversity within the chicken gut microbiome revealed by metagenomics and culture.</title>
        <authorList>
            <person name="Gilroy R."/>
            <person name="Ravi A."/>
            <person name="Getino M."/>
            <person name="Pursley I."/>
            <person name="Horton D.L."/>
            <person name="Alikhan N.F."/>
            <person name="Baker D."/>
            <person name="Gharbi K."/>
            <person name="Hall N."/>
            <person name="Watson M."/>
            <person name="Adriaenssens E.M."/>
            <person name="Foster-Nyarko E."/>
            <person name="Jarju S."/>
            <person name="Secka A."/>
            <person name="Antonio M."/>
            <person name="Oren A."/>
            <person name="Chaudhuri R.R."/>
            <person name="La Ragione R."/>
            <person name="Hildebrand F."/>
            <person name="Pallen M.J."/>
        </authorList>
    </citation>
    <scope>NUCLEOTIDE SEQUENCE</scope>
    <source>
        <strain evidence="9">CHK173-2119</strain>
    </source>
</reference>
<evidence type="ECO:0000256" key="1">
    <source>
        <dbReference type="ARBA" id="ARBA00004651"/>
    </source>
</evidence>
<accession>A0A921B2U8</accession>
<evidence type="ECO:0000313" key="10">
    <source>
        <dbReference type="Proteomes" id="UP000774947"/>
    </source>
</evidence>
<evidence type="ECO:0000256" key="4">
    <source>
        <dbReference type="ARBA" id="ARBA00022692"/>
    </source>
</evidence>
<evidence type="ECO:0000256" key="8">
    <source>
        <dbReference type="SAM" id="Phobius"/>
    </source>
</evidence>
<comment type="similarity">
    <text evidence="2">Belongs to the MreD family.</text>
</comment>
<gene>
    <name evidence="9" type="primary">mreD</name>
    <name evidence="9" type="ORF">K8W17_01860</name>
</gene>
<evidence type="ECO:0000256" key="6">
    <source>
        <dbReference type="ARBA" id="ARBA00022989"/>
    </source>
</evidence>
<reference evidence="9" key="2">
    <citation type="submission" date="2021-09" db="EMBL/GenBank/DDBJ databases">
        <authorList>
            <person name="Gilroy R."/>
        </authorList>
    </citation>
    <scope>NUCLEOTIDE SEQUENCE</scope>
    <source>
        <strain evidence="9">CHK173-2119</strain>
    </source>
</reference>
<dbReference type="EMBL" id="DYXY01000044">
    <property type="protein sequence ID" value="HJE14809.1"/>
    <property type="molecule type" value="Genomic_DNA"/>
</dbReference>
<dbReference type="GO" id="GO:0008360">
    <property type="term" value="P:regulation of cell shape"/>
    <property type="evidence" value="ECO:0007669"/>
    <property type="project" value="UniProtKB-KW"/>
</dbReference>
<evidence type="ECO:0000256" key="2">
    <source>
        <dbReference type="ARBA" id="ARBA00007776"/>
    </source>
</evidence>
<feature type="transmembrane region" description="Helical" evidence="8">
    <location>
        <begin position="106"/>
        <end position="133"/>
    </location>
</feature>
<dbReference type="AlphaFoldDB" id="A0A921B2U8"/>
<dbReference type="GO" id="GO:0005886">
    <property type="term" value="C:plasma membrane"/>
    <property type="evidence" value="ECO:0007669"/>
    <property type="project" value="UniProtKB-SubCell"/>
</dbReference>
<comment type="subcellular location">
    <subcellularLocation>
        <location evidence="1">Cell membrane</location>
        <topology evidence="1">Multi-pass membrane protein</topology>
    </subcellularLocation>
</comment>
<evidence type="ECO:0000256" key="3">
    <source>
        <dbReference type="ARBA" id="ARBA00022475"/>
    </source>
</evidence>
<protein>
    <submittedName>
        <fullName evidence="9">Rod shape-determining protein MreD</fullName>
    </submittedName>
</protein>
<keyword evidence="6 8" id="KW-1133">Transmembrane helix</keyword>
<name>A0A921B2U8_9LACO</name>
<comment type="caution">
    <text evidence="9">The sequence shown here is derived from an EMBL/GenBank/DDBJ whole genome shotgun (WGS) entry which is preliminary data.</text>
</comment>
<feature type="transmembrane region" description="Helical" evidence="8">
    <location>
        <begin position="139"/>
        <end position="162"/>
    </location>
</feature>
<evidence type="ECO:0000256" key="7">
    <source>
        <dbReference type="ARBA" id="ARBA00023136"/>
    </source>
</evidence>
<feature type="transmembrane region" description="Helical" evidence="8">
    <location>
        <begin position="61"/>
        <end position="94"/>
    </location>
</feature>
<dbReference type="Pfam" id="PF04093">
    <property type="entry name" value="MreD"/>
    <property type="match status" value="1"/>
</dbReference>
<dbReference type="NCBIfam" id="TIGR03426">
    <property type="entry name" value="shape_MreD"/>
    <property type="match status" value="1"/>
</dbReference>
<keyword evidence="7 8" id="KW-0472">Membrane</keyword>